<evidence type="ECO:0000256" key="3">
    <source>
        <dbReference type="ARBA" id="ARBA00022448"/>
    </source>
</evidence>
<evidence type="ECO:0000256" key="9">
    <source>
        <dbReference type="SAM" id="Phobius"/>
    </source>
</evidence>
<dbReference type="GO" id="GO:0016020">
    <property type="term" value="C:membrane"/>
    <property type="evidence" value="ECO:0007669"/>
    <property type="project" value="UniProtKB-SubCell"/>
</dbReference>
<evidence type="ECO:0000256" key="6">
    <source>
        <dbReference type="ARBA" id="ARBA00022989"/>
    </source>
</evidence>
<feature type="transmembrane region" description="Helical" evidence="9">
    <location>
        <begin position="268"/>
        <end position="289"/>
    </location>
</feature>
<protein>
    <recommendedName>
        <fullName evidence="11">Translocon Sec61/SecY plug domain-containing protein</fullName>
    </recommendedName>
</protein>
<dbReference type="AlphaFoldDB" id="X0S5T5"/>
<gene>
    <name evidence="10" type="ORF">S01H1_12786</name>
</gene>
<keyword evidence="6 9" id="KW-1133">Transmembrane helix</keyword>
<evidence type="ECO:0000256" key="1">
    <source>
        <dbReference type="ARBA" id="ARBA00004141"/>
    </source>
</evidence>
<dbReference type="Pfam" id="PF00344">
    <property type="entry name" value="SecY"/>
    <property type="match status" value="1"/>
</dbReference>
<feature type="transmembrane region" description="Helical" evidence="9">
    <location>
        <begin position="112"/>
        <end position="129"/>
    </location>
</feature>
<organism evidence="10">
    <name type="scientific">marine sediment metagenome</name>
    <dbReference type="NCBI Taxonomy" id="412755"/>
    <lineage>
        <taxon>unclassified sequences</taxon>
        <taxon>metagenomes</taxon>
        <taxon>ecological metagenomes</taxon>
    </lineage>
</organism>
<dbReference type="InterPro" id="IPR026593">
    <property type="entry name" value="SecY"/>
</dbReference>
<evidence type="ECO:0000256" key="7">
    <source>
        <dbReference type="ARBA" id="ARBA00023010"/>
    </source>
</evidence>
<keyword evidence="3" id="KW-0813">Transport</keyword>
<name>X0S5T5_9ZZZZ</name>
<proteinExistence type="inferred from homology"/>
<evidence type="ECO:0000256" key="4">
    <source>
        <dbReference type="ARBA" id="ARBA00022692"/>
    </source>
</evidence>
<comment type="caution">
    <text evidence="10">The sequence shown here is derived from an EMBL/GenBank/DDBJ whole genome shotgun (WGS) entry which is preliminary data.</text>
</comment>
<dbReference type="SUPFAM" id="SSF103491">
    <property type="entry name" value="Preprotein translocase SecY subunit"/>
    <property type="match status" value="1"/>
</dbReference>
<dbReference type="GO" id="GO:0015031">
    <property type="term" value="P:protein transport"/>
    <property type="evidence" value="ECO:0007669"/>
    <property type="project" value="UniProtKB-KW"/>
</dbReference>
<keyword evidence="5" id="KW-0653">Protein transport</keyword>
<comment type="subcellular location">
    <subcellularLocation>
        <location evidence="1">Membrane</location>
        <topology evidence="1">Multi-pass membrane protein</topology>
    </subcellularLocation>
</comment>
<evidence type="ECO:0008006" key="11">
    <source>
        <dbReference type="Google" id="ProtNLM"/>
    </source>
</evidence>
<evidence type="ECO:0000313" key="10">
    <source>
        <dbReference type="EMBL" id="GAF70571.1"/>
    </source>
</evidence>
<feature type="transmembrane region" description="Helical" evidence="9">
    <location>
        <begin position="149"/>
        <end position="170"/>
    </location>
</feature>
<dbReference type="Gene3D" id="1.10.3370.10">
    <property type="entry name" value="SecY subunit domain"/>
    <property type="match status" value="1"/>
</dbReference>
<comment type="similarity">
    <text evidence="2">Belongs to the SecY/SEC61-alpha family.</text>
</comment>
<dbReference type="PANTHER" id="PTHR10906">
    <property type="entry name" value="SECY/SEC61-ALPHA FAMILY MEMBER"/>
    <property type="match status" value="1"/>
</dbReference>
<dbReference type="InterPro" id="IPR002208">
    <property type="entry name" value="SecY/SEC61-alpha"/>
</dbReference>
<keyword evidence="7" id="KW-0811">Translocation</keyword>
<evidence type="ECO:0000256" key="2">
    <source>
        <dbReference type="ARBA" id="ARBA00005751"/>
    </source>
</evidence>
<feature type="non-terminal residue" evidence="10">
    <location>
        <position position="307"/>
    </location>
</feature>
<dbReference type="EMBL" id="BARS01006576">
    <property type="protein sequence ID" value="GAF70571.1"/>
    <property type="molecule type" value="Genomic_DNA"/>
</dbReference>
<dbReference type="PRINTS" id="PR00303">
    <property type="entry name" value="SECYTRNLCASE"/>
</dbReference>
<keyword evidence="4 9" id="KW-0812">Transmembrane</keyword>
<accession>X0S5T5</accession>
<evidence type="ECO:0000256" key="8">
    <source>
        <dbReference type="ARBA" id="ARBA00023136"/>
    </source>
</evidence>
<keyword evidence="8 9" id="KW-0472">Membrane</keyword>
<feature type="transmembrane region" description="Helical" evidence="9">
    <location>
        <begin position="182"/>
        <end position="203"/>
    </location>
</feature>
<feature type="transmembrane region" description="Helical" evidence="9">
    <location>
        <begin position="14"/>
        <end position="32"/>
    </location>
</feature>
<feature type="transmembrane region" description="Helical" evidence="9">
    <location>
        <begin position="75"/>
        <end position="92"/>
    </location>
</feature>
<evidence type="ECO:0000256" key="5">
    <source>
        <dbReference type="ARBA" id="ARBA00022927"/>
    </source>
</evidence>
<dbReference type="InterPro" id="IPR023201">
    <property type="entry name" value="SecY_dom_sf"/>
</dbReference>
<feature type="transmembrane region" description="Helical" evidence="9">
    <location>
        <begin position="209"/>
        <end position="229"/>
    </location>
</feature>
<dbReference type="HAMAP" id="MF_01465">
    <property type="entry name" value="SecY"/>
    <property type="match status" value="1"/>
</dbReference>
<sequence length="307" mass="32906">MIDAFGQADLRKKILLTIGLLVIFRFVAHVPVPGADIEAMRGFLEGGGGMAGLVGMMDLFSGGAMRNMSIAAMGVYPYITAVIIMQLMVPVIPRLQAIAREGDAGRAKINQYTHWLTVPLAVLQGYGQLIMLQGQGIFPPNSVGLSGEALFPTITMVLAMTAGTMFLVWLGELITEYGIGNGISMIIFAGIVCTLPEMIGRGYLASGELWGLFIFLGLALAILVTIVIFNEAHRRIPVQYARSLYRGGRMYRQSGGTHIPIRVNSAGMIPVIFAMALLIFPGVVASFFADPTGGGFANTIVNLFSQD</sequence>
<reference evidence="10" key="1">
    <citation type="journal article" date="2014" name="Front. Microbiol.">
        <title>High frequency of phylogenetically diverse reductive dehalogenase-homologous genes in deep subseafloor sedimentary metagenomes.</title>
        <authorList>
            <person name="Kawai M."/>
            <person name="Futagami T."/>
            <person name="Toyoda A."/>
            <person name="Takaki Y."/>
            <person name="Nishi S."/>
            <person name="Hori S."/>
            <person name="Arai W."/>
            <person name="Tsubouchi T."/>
            <person name="Morono Y."/>
            <person name="Uchiyama I."/>
            <person name="Ito T."/>
            <person name="Fujiyama A."/>
            <person name="Inagaki F."/>
            <person name="Takami H."/>
        </authorList>
    </citation>
    <scope>NUCLEOTIDE SEQUENCE</scope>
    <source>
        <strain evidence="10">Expedition CK06-06</strain>
    </source>
</reference>